<name>A0A8C4W6P2_9SAUR</name>
<reference evidence="5" key="2">
    <citation type="submission" date="2025-09" db="UniProtKB">
        <authorList>
            <consortium name="Ensembl"/>
        </authorList>
    </citation>
    <scope>IDENTIFICATION</scope>
</reference>
<dbReference type="InterPro" id="IPR014044">
    <property type="entry name" value="CAP_dom"/>
</dbReference>
<dbReference type="PROSITE" id="PS01009">
    <property type="entry name" value="CRISP_1"/>
    <property type="match status" value="1"/>
</dbReference>
<gene>
    <name evidence="5" type="primary">CRISP2</name>
</gene>
<evidence type="ECO:0000259" key="4">
    <source>
        <dbReference type="SMART" id="SM00198"/>
    </source>
</evidence>
<protein>
    <submittedName>
        <fullName evidence="5">Cysteine rich secretory protein 2</fullName>
    </submittedName>
</protein>
<dbReference type="SUPFAM" id="SSF55797">
    <property type="entry name" value="PR-1-like"/>
    <property type="match status" value="1"/>
</dbReference>
<dbReference type="CDD" id="cd05383">
    <property type="entry name" value="CAP_CRISP"/>
    <property type="match status" value="1"/>
</dbReference>
<evidence type="ECO:0000256" key="3">
    <source>
        <dbReference type="SAM" id="MobiDB-lite"/>
    </source>
</evidence>
<dbReference type="InterPro" id="IPR034117">
    <property type="entry name" value="SCP_CRISP"/>
</dbReference>
<keyword evidence="2" id="KW-1015">Disulfide bond</keyword>
<feature type="region of interest" description="Disordered" evidence="3">
    <location>
        <begin position="207"/>
        <end position="226"/>
    </location>
</feature>
<dbReference type="Gene3D" id="3.40.33.10">
    <property type="entry name" value="CAP"/>
    <property type="match status" value="1"/>
</dbReference>
<accession>A0A8C4W6P2</accession>
<dbReference type="PROSITE" id="PS01010">
    <property type="entry name" value="CRISP_2"/>
    <property type="match status" value="1"/>
</dbReference>
<dbReference type="Proteomes" id="UP000694390">
    <property type="component" value="Unassembled WGS sequence"/>
</dbReference>
<comment type="similarity">
    <text evidence="1">Belongs to the CRISP family.</text>
</comment>
<dbReference type="GO" id="GO:0005576">
    <property type="term" value="C:extracellular region"/>
    <property type="evidence" value="ECO:0007669"/>
    <property type="project" value="InterPro"/>
</dbReference>
<dbReference type="InterPro" id="IPR001283">
    <property type="entry name" value="CRISP-related"/>
</dbReference>
<sequence>MRLFPLIFLITPELDSLSTDNINQQKEIVDKHNALRRQVIPTASNMLRMEWSPAAAKNAKSWANNCTLSHSPPNERRTTMNCGENLYMSTAPNSWSNAIQTWYNEVGHFMYGNGSTIPNAMIGHYTQVVWYRSYQIGCALAFCGAQKYYKYYYVCHYCPAGNDINLMNTPYKSGPVCGDCPNACDNGLCSKFYQEIIEFPTFSPSPTPLKKKKRKEKGTCDNVENI</sequence>
<dbReference type="OrthoDB" id="737510at2759"/>
<keyword evidence="6" id="KW-1185">Reference proteome</keyword>
<dbReference type="Pfam" id="PF00188">
    <property type="entry name" value="CAP"/>
    <property type="match status" value="1"/>
</dbReference>
<reference evidence="5" key="1">
    <citation type="submission" date="2025-08" db="UniProtKB">
        <authorList>
            <consortium name="Ensembl"/>
        </authorList>
    </citation>
    <scope>IDENTIFICATION</scope>
</reference>
<evidence type="ECO:0000256" key="2">
    <source>
        <dbReference type="ARBA" id="ARBA00023157"/>
    </source>
</evidence>
<dbReference type="Ensembl" id="ENSGEVT00005013230.1">
    <property type="protein sequence ID" value="ENSGEVP00005012636.1"/>
    <property type="gene ID" value="ENSGEVG00005008897.1"/>
</dbReference>
<dbReference type="PANTHER" id="PTHR10334">
    <property type="entry name" value="CYSTEINE-RICH SECRETORY PROTEIN-RELATED"/>
    <property type="match status" value="1"/>
</dbReference>
<dbReference type="PRINTS" id="PR00837">
    <property type="entry name" value="V5TPXLIKE"/>
</dbReference>
<organism evidence="5 6">
    <name type="scientific">Gopherus evgoodei</name>
    <name type="common">Goodes thornscrub tortoise</name>
    <dbReference type="NCBI Taxonomy" id="1825980"/>
    <lineage>
        <taxon>Eukaryota</taxon>
        <taxon>Metazoa</taxon>
        <taxon>Chordata</taxon>
        <taxon>Craniata</taxon>
        <taxon>Vertebrata</taxon>
        <taxon>Euteleostomi</taxon>
        <taxon>Archelosauria</taxon>
        <taxon>Testudinata</taxon>
        <taxon>Testudines</taxon>
        <taxon>Cryptodira</taxon>
        <taxon>Durocryptodira</taxon>
        <taxon>Testudinoidea</taxon>
        <taxon>Testudinidae</taxon>
        <taxon>Gopherus</taxon>
    </lineage>
</organism>
<dbReference type="GeneTree" id="ENSGT00940000156439"/>
<proteinExistence type="inferred from homology"/>
<dbReference type="InterPro" id="IPR035940">
    <property type="entry name" value="CAP_sf"/>
</dbReference>
<dbReference type="SMART" id="SM00198">
    <property type="entry name" value="SCP"/>
    <property type="match status" value="1"/>
</dbReference>
<dbReference type="InterPro" id="IPR018244">
    <property type="entry name" value="Allrgn_V5/Tpx1_CS"/>
</dbReference>
<evidence type="ECO:0000256" key="1">
    <source>
        <dbReference type="ARBA" id="ARBA00009923"/>
    </source>
</evidence>
<evidence type="ECO:0000313" key="6">
    <source>
        <dbReference type="Proteomes" id="UP000694390"/>
    </source>
</evidence>
<feature type="domain" description="SCP" evidence="4">
    <location>
        <begin position="23"/>
        <end position="165"/>
    </location>
</feature>
<evidence type="ECO:0000313" key="5">
    <source>
        <dbReference type="Ensembl" id="ENSGEVP00005012636.1"/>
    </source>
</evidence>
<dbReference type="AlphaFoldDB" id="A0A8C4W6P2"/>